<comment type="caution">
    <text evidence="8">The sequence shown here is derived from an EMBL/GenBank/DDBJ whole genome shotgun (WGS) entry which is preliminary data.</text>
</comment>
<feature type="transmembrane region" description="Helical" evidence="6">
    <location>
        <begin position="365"/>
        <end position="384"/>
    </location>
</feature>
<keyword evidence="4 6" id="KW-0472">Membrane</keyword>
<evidence type="ECO:0000256" key="1">
    <source>
        <dbReference type="ARBA" id="ARBA00004141"/>
    </source>
</evidence>
<evidence type="ECO:0000256" key="2">
    <source>
        <dbReference type="ARBA" id="ARBA00022692"/>
    </source>
</evidence>
<feature type="domain" description="Major facilitator superfamily (MFS) profile" evidence="7">
    <location>
        <begin position="70"/>
        <end position="554"/>
    </location>
</feature>
<keyword evidence="2 6" id="KW-0812">Transmembrane</keyword>
<feature type="region of interest" description="Disordered" evidence="5">
    <location>
        <begin position="1"/>
        <end position="57"/>
    </location>
</feature>
<evidence type="ECO:0000256" key="3">
    <source>
        <dbReference type="ARBA" id="ARBA00022989"/>
    </source>
</evidence>
<dbReference type="AlphaFoldDB" id="A0A162M1K8"/>
<feature type="transmembrane region" description="Helical" evidence="6">
    <location>
        <begin position="419"/>
        <end position="440"/>
    </location>
</feature>
<feature type="transmembrane region" description="Helical" evidence="6">
    <location>
        <begin position="264"/>
        <end position="285"/>
    </location>
</feature>
<comment type="subcellular location">
    <subcellularLocation>
        <location evidence="1">Membrane</location>
        <topology evidence="1">Multi-pass membrane protein</topology>
    </subcellularLocation>
</comment>
<proteinExistence type="predicted"/>
<dbReference type="CDD" id="cd17502">
    <property type="entry name" value="MFS_Azr1_MDR_like"/>
    <property type="match status" value="1"/>
</dbReference>
<organism evidence="8 9">
    <name type="scientific">Beauveria brongniartii RCEF 3172</name>
    <dbReference type="NCBI Taxonomy" id="1081107"/>
    <lineage>
        <taxon>Eukaryota</taxon>
        <taxon>Fungi</taxon>
        <taxon>Dikarya</taxon>
        <taxon>Ascomycota</taxon>
        <taxon>Pezizomycotina</taxon>
        <taxon>Sordariomycetes</taxon>
        <taxon>Hypocreomycetidae</taxon>
        <taxon>Hypocreales</taxon>
        <taxon>Cordycipitaceae</taxon>
        <taxon>Beauveria</taxon>
        <taxon>Beauveria brongniartii</taxon>
    </lineage>
</organism>
<evidence type="ECO:0000256" key="4">
    <source>
        <dbReference type="ARBA" id="ARBA00023136"/>
    </source>
</evidence>
<dbReference type="Gene3D" id="1.20.1250.20">
    <property type="entry name" value="MFS general substrate transporter like domains"/>
    <property type="match status" value="1"/>
</dbReference>
<feature type="transmembrane region" description="Helical" evidence="6">
    <location>
        <begin position="297"/>
        <end position="314"/>
    </location>
</feature>
<keyword evidence="9" id="KW-1185">Reference proteome</keyword>
<evidence type="ECO:0000313" key="9">
    <source>
        <dbReference type="Proteomes" id="UP000076863"/>
    </source>
</evidence>
<evidence type="ECO:0000256" key="5">
    <source>
        <dbReference type="SAM" id="MobiDB-lite"/>
    </source>
</evidence>
<evidence type="ECO:0000313" key="8">
    <source>
        <dbReference type="EMBL" id="OAA48880.1"/>
    </source>
</evidence>
<feature type="transmembrane region" description="Helical" evidence="6">
    <location>
        <begin position="134"/>
        <end position="154"/>
    </location>
</feature>
<feature type="transmembrane region" description="Helical" evidence="6">
    <location>
        <begin position="334"/>
        <end position="353"/>
    </location>
</feature>
<dbReference type="InterPro" id="IPR020846">
    <property type="entry name" value="MFS_dom"/>
</dbReference>
<keyword evidence="3 6" id="KW-1133">Transmembrane helix</keyword>
<dbReference type="GO" id="GO:0005886">
    <property type="term" value="C:plasma membrane"/>
    <property type="evidence" value="ECO:0007669"/>
    <property type="project" value="TreeGrafter"/>
</dbReference>
<feature type="transmembrane region" description="Helical" evidence="6">
    <location>
        <begin position="105"/>
        <end position="127"/>
    </location>
</feature>
<reference evidence="8 9" key="1">
    <citation type="journal article" date="2016" name="Genome Biol. Evol.">
        <title>Divergent and convergent evolution of fungal pathogenicity.</title>
        <authorList>
            <person name="Shang Y."/>
            <person name="Xiao G."/>
            <person name="Zheng P."/>
            <person name="Cen K."/>
            <person name="Zhan S."/>
            <person name="Wang C."/>
        </authorList>
    </citation>
    <scope>NUCLEOTIDE SEQUENCE [LARGE SCALE GENOMIC DNA]</scope>
    <source>
        <strain evidence="8 9">RCEF 3172</strain>
    </source>
</reference>
<dbReference type="PANTHER" id="PTHR23501:SF198">
    <property type="entry name" value="AZOLE RESISTANCE PROTEIN 1-RELATED"/>
    <property type="match status" value="1"/>
</dbReference>
<evidence type="ECO:0000259" key="7">
    <source>
        <dbReference type="PROSITE" id="PS50850"/>
    </source>
</evidence>
<dbReference type="OrthoDB" id="10021397at2759"/>
<name>A0A162M1K8_9HYPO</name>
<feature type="transmembrane region" description="Helical" evidence="6">
    <location>
        <begin position="71"/>
        <end position="93"/>
    </location>
</feature>
<dbReference type="EMBL" id="AZHA01000004">
    <property type="protein sequence ID" value="OAA48880.1"/>
    <property type="molecule type" value="Genomic_DNA"/>
</dbReference>
<protein>
    <submittedName>
        <fullName evidence="8">MFS toxin efflux pump (AflT)</fullName>
    </submittedName>
</protein>
<feature type="transmembrane region" description="Helical" evidence="6">
    <location>
        <begin position="160"/>
        <end position="180"/>
    </location>
</feature>
<dbReference type="PROSITE" id="PS50850">
    <property type="entry name" value="MFS"/>
    <property type="match status" value="1"/>
</dbReference>
<dbReference type="InterPro" id="IPR036259">
    <property type="entry name" value="MFS_trans_sf"/>
</dbReference>
<dbReference type="Gene3D" id="1.20.1720.10">
    <property type="entry name" value="Multidrug resistance protein D"/>
    <property type="match status" value="1"/>
</dbReference>
<dbReference type="InterPro" id="IPR011701">
    <property type="entry name" value="MFS"/>
</dbReference>
<feature type="transmembrane region" description="Helical" evidence="6">
    <location>
        <begin position="452"/>
        <end position="471"/>
    </location>
</feature>
<evidence type="ECO:0000256" key="6">
    <source>
        <dbReference type="SAM" id="Phobius"/>
    </source>
</evidence>
<sequence>MDKDPETTTTTTTTTTMSVATAADEKQQQQLQSASLHDASEKQQHQETAATQLPASEEPEYPAPVKLSLTMFALCVSIFLVALDQTIIAPALGAITSQFNSTKDIGWYGSTYLLTSTCLQPIYGVIYRNFNVKWTFLAAIFIFEVGSLLCAVSPTSVSFIVGRAIAGMGTAGLFSGAVVILSHSLPLSKRPLAFGIIGGMWGIASVAGPLLGGAFTDNVTWRWCFYINLPVGGLAMAIVMWAVHINRNTKQSQGLSVVQRILKLDLVGTAIFIPAILCLLLALQWGGADYPWNNSRIIGLFVGFGALLAVFIGVQWWRSDQGTFPPFLFKNRSIVAAMSFCFFFGATLYFQAIQGVSAVQAGIKVLPLLLATVVCSITSGALVSRFGTYNYIIVPCMVLFTVGAGLITTFTVHTPLREWFGYQVLAGLGIGAGFQIAAVVVQTVLPQEWIPVGTACVQFFQSLGGSIFIAVSQTVFQNGLIQGIEGANIGIHPRIFINSGVSQARNILNQLHREDALPLVLDAYMKGLRNTYYLSLACAICAFLSALALEKRSVKENRQEKGDVEAVAI</sequence>
<dbReference type="GO" id="GO:0022857">
    <property type="term" value="F:transmembrane transporter activity"/>
    <property type="evidence" value="ECO:0007669"/>
    <property type="project" value="InterPro"/>
</dbReference>
<feature type="transmembrane region" description="Helical" evidence="6">
    <location>
        <begin position="192"/>
        <end position="211"/>
    </location>
</feature>
<accession>A0A162M1K8</accession>
<dbReference type="SUPFAM" id="SSF103473">
    <property type="entry name" value="MFS general substrate transporter"/>
    <property type="match status" value="1"/>
</dbReference>
<feature type="transmembrane region" description="Helical" evidence="6">
    <location>
        <begin position="391"/>
        <end position="413"/>
    </location>
</feature>
<gene>
    <name evidence="8" type="ORF">BBO_01925</name>
</gene>
<dbReference type="PANTHER" id="PTHR23501">
    <property type="entry name" value="MAJOR FACILITATOR SUPERFAMILY"/>
    <property type="match status" value="1"/>
</dbReference>
<dbReference type="Proteomes" id="UP000076863">
    <property type="component" value="Unassembled WGS sequence"/>
</dbReference>
<feature type="compositionally biased region" description="Low complexity" evidence="5">
    <location>
        <begin position="7"/>
        <end position="16"/>
    </location>
</feature>
<feature type="transmembrane region" description="Helical" evidence="6">
    <location>
        <begin position="223"/>
        <end position="243"/>
    </location>
</feature>
<dbReference type="FunFam" id="1.20.1720.10:FF:000012">
    <property type="entry name" value="MFS toxin efflux pump (AflT)"/>
    <property type="match status" value="1"/>
</dbReference>
<dbReference type="Pfam" id="PF07690">
    <property type="entry name" value="MFS_1"/>
    <property type="match status" value="1"/>
</dbReference>
<dbReference type="PRINTS" id="PR01036">
    <property type="entry name" value="TCRTETB"/>
</dbReference>
<feature type="transmembrane region" description="Helical" evidence="6">
    <location>
        <begin position="531"/>
        <end position="549"/>
    </location>
</feature>